<comment type="caution">
    <text evidence="2">The sequence shown here is derived from an EMBL/GenBank/DDBJ whole genome shotgun (WGS) entry which is preliminary data.</text>
</comment>
<reference evidence="2 3" key="1">
    <citation type="submission" date="2023-11" db="EMBL/GenBank/DDBJ databases">
        <authorList>
            <person name="Hedman E."/>
            <person name="Englund M."/>
            <person name="Stromberg M."/>
            <person name="Nyberg Akerstrom W."/>
            <person name="Nylinder S."/>
            <person name="Jareborg N."/>
            <person name="Kallberg Y."/>
            <person name="Kronander E."/>
        </authorList>
    </citation>
    <scope>NUCLEOTIDE SEQUENCE [LARGE SCALE GENOMIC DNA]</scope>
</reference>
<gene>
    <name evidence="2" type="ORF">PARMNEM_LOCUS14758</name>
</gene>
<dbReference type="InterPro" id="IPR036691">
    <property type="entry name" value="Endo/exonu/phosph_ase_sf"/>
</dbReference>
<sequence>MALGTAYRPNSFGVTEILDALSDFVNSIAQCDYTCKPGDFNVDMADKHCNRAKDIMQFCYQHNLEQLVKEPTRVTDRADTILDLVLTNTPSRCKNIKVIHNRCLGDHALVLLDMDIRKPKFYKQIKQQRLLRNINSDAFARDLKLIPWDSIYNLENVDEMVQTFNAYMSQLFDAHAPVRTLTLRDKPKPWITDMLLFMLSLREDALEKAQKDKKDCLNEYNRSQTHVSFEIKLYHCSTLCL</sequence>
<organism evidence="2 3">
    <name type="scientific">Parnassius mnemosyne</name>
    <name type="common">clouded apollo</name>
    <dbReference type="NCBI Taxonomy" id="213953"/>
    <lineage>
        <taxon>Eukaryota</taxon>
        <taxon>Metazoa</taxon>
        <taxon>Ecdysozoa</taxon>
        <taxon>Arthropoda</taxon>
        <taxon>Hexapoda</taxon>
        <taxon>Insecta</taxon>
        <taxon>Pterygota</taxon>
        <taxon>Neoptera</taxon>
        <taxon>Endopterygota</taxon>
        <taxon>Lepidoptera</taxon>
        <taxon>Glossata</taxon>
        <taxon>Ditrysia</taxon>
        <taxon>Papilionoidea</taxon>
        <taxon>Papilionidae</taxon>
        <taxon>Parnassiinae</taxon>
        <taxon>Parnassini</taxon>
        <taxon>Parnassius</taxon>
        <taxon>Driopa</taxon>
    </lineage>
</organism>
<name>A0AAV1LK97_9NEOP</name>
<evidence type="ECO:0000313" key="2">
    <source>
        <dbReference type="EMBL" id="CAK1595255.1"/>
    </source>
</evidence>
<proteinExistence type="predicted"/>
<feature type="domain" description="Endonuclease/exonuclease/phosphatase" evidence="1">
    <location>
        <begin position="7"/>
        <end position="110"/>
    </location>
</feature>
<dbReference type="InterPro" id="IPR005135">
    <property type="entry name" value="Endo/exonuclease/phosphatase"/>
</dbReference>
<dbReference type="SUPFAM" id="SSF56219">
    <property type="entry name" value="DNase I-like"/>
    <property type="match status" value="1"/>
</dbReference>
<evidence type="ECO:0000259" key="1">
    <source>
        <dbReference type="Pfam" id="PF14529"/>
    </source>
</evidence>
<dbReference type="GO" id="GO:0003824">
    <property type="term" value="F:catalytic activity"/>
    <property type="evidence" value="ECO:0007669"/>
    <property type="project" value="InterPro"/>
</dbReference>
<dbReference type="Gene3D" id="3.60.10.10">
    <property type="entry name" value="Endonuclease/exonuclease/phosphatase"/>
    <property type="match status" value="1"/>
</dbReference>
<dbReference type="Pfam" id="PF14529">
    <property type="entry name" value="Exo_endo_phos_2"/>
    <property type="match status" value="1"/>
</dbReference>
<evidence type="ECO:0000313" key="3">
    <source>
        <dbReference type="Proteomes" id="UP001314205"/>
    </source>
</evidence>
<dbReference type="PANTHER" id="PTHR47510">
    <property type="entry name" value="REVERSE TRANSCRIPTASE DOMAIN-CONTAINING PROTEIN"/>
    <property type="match status" value="1"/>
</dbReference>
<dbReference type="PANTHER" id="PTHR47510:SF3">
    <property type="entry name" value="ENDO_EXONUCLEASE_PHOSPHATASE DOMAIN-CONTAINING PROTEIN"/>
    <property type="match status" value="1"/>
</dbReference>
<dbReference type="EMBL" id="CAVLGL010000091">
    <property type="protein sequence ID" value="CAK1595255.1"/>
    <property type="molecule type" value="Genomic_DNA"/>
</dbReference>
<protein>
    <recommendedName>
        <fullName evidence="1">Endonuclease/exonuclease/phosphatase domain-containing protein</fullName>
    </recommendedName>
</protein>
<accession>A0AAV1LK97</accession>
<dbReference type="Proteomes" id="UP001314205">
    <property type="component" value="Unassembled WGS sequence"/>
</dbReference>
<keyword evidence="3" id="KW-1185">Reference proteome</keyword>
<dbReference type="AlphaFoldDB" id="A0AAV1LK97"/>